<accession>A0A6A8M665</accession>
<dbReference type="EMBL" id="VUNB01000003">
    <property type="protein sequence ID" value="MST68842.1"/>
    <property type="molecule type" value="Genomic_DNA"/>
</dbReference>
<sequence length="163" mass="18859">MDRTSNDIAVMMLKQMGAFSIKTSPAKVTIVKFLIQDEEHLTEHPERSLKLTYVFEARDGESTYLSRVAPYPMVLGLFFDEQDVLDYIGKDLAKFRRACTSSQFGKFISLSEDISHFNRELEHLFLERRTSDESLQYLDSNVNKLQEALDQIKEESPLTIEKL</sequence>
<protein>
    <submittedName>
        <fullName evidence="1">Uncharacterized protein</fullName>
    </submittedName>
</protein>
<name>A0A6A8M665_9FIRM</name>
<reference evidence="1" key="1">
    <citation type="submission" date="2019-09" db="EMBL/GenBank/DDBJ databases">
        <title>In-depth cultivation of the pig gut microbiome towards novel bacterial diversity and tailored functional studies.</title>
        <authorList>
            <person name="Wylensek D."/>
            <person name="Hitch T.C.A."/>
            <person name="Clavel T."/>
        </authorList>
    </citation>
    <scope>NUCLEOTIDE SEQUENCE</scope>
    <source>
        <strain evidence="1">RF-744-FAT-WT-3</strain>
    </source>
</reference>
<evidence type="ECO:0000313" key="1">
    <source>
        <dbReference type="EMBL" id="MST68842.1"/>
    </source>
</evidence>
<proteinExistence type="predicted"/>
<comment type="caution">
    <text evidence="1">The sequence shown here is derived from an EMBL/GenBank/DDBJ whole genome shotgun (WGS) entry which is preliminary data.</text>
</comment>
<gene>
    <name evidence="1" type="ORF">FYJ66_04450</name>
</gene>
<dbReference type="AlphaFoldDB" id="A0A6A8M665"/>
<dbReference type="RefSeq" id="WP_154572311.1">
    <property type="nucleotide sequence ID" value="NZ_VUNB01000003.1"/>
</dbReference>
<organism evidence="1">
    <name type="scientific">Baileyella intestinalis</name>
    <dbReference type="NCBI Taxonomy" id="2606709"/>
    <lineage>
        <taxon>Bacteria</taxon>
        <taxon>Bacillati</taxon>
        <taxon>Bacillota</taxon>
        <taxon>Clostridia</taxon>
        <taxon>Peptostreptococcales</taxon>
        <taxon>Anaerovoracaceae</taxon>
        <taxon>Baileyella</taxon>
    </lineage>
</organism>